<keyword evidence="3" id="KW-0805">Transcription regulation</keyword>
<gene>
    <name evidence="10" type="primary">phoB</name>
    <name evidence="10" type="ORF">NCTC11820_01227</name>
</gene>
<reference evidence="10 11" key="1">
    <citation type="submission" date="2018-06" db="EMBL/GenBank/DDBJ databases">
        <authorList>
            <consortium name="Pathogen Informatics"/>
            <person name="Doyle S."/>
        </authorList>
    </citation>
    <scope>NUCLEOTIDE SEQUENCE [LARGE SCALE GENOMIC DNA]</scope>
    <source>
        <strain evidence="10 11">NCTC11820</strain>
    </source>
</reference>
<dbReference type="FunFam" id="1.10.10.10:FF:000018">
    <property type="entry name" value="DNA-binding response regulator ResD"/>
    <property type="match status" value="1"/>
</dbReference>
<dbReference type="PROSITE" id="PS50110">
    <property type="entry name" value="RESPONSE_REGULATORY"/>
    <property type="match status" value="1"/>
</dbReference>
<evidence type="ECO:0000259" key="9">
    <source>
        <dbReference type="PROSITE" id="PS51755"/>
    </source>
</evidence>
<dbReference type="GO" id="GO:0000156">
    <property type="term" value="F:phosphorelay response regulator activity"/>
    <property type="evidence" value="ECO:0007669"/>
    <property type="project" value="TreeGrafter"/>
</dbReference>
<proteinExistence type="predicted"/>
<feature type="domain" description="Response regulatory" evidence="8">
    <location>
        <begin position="20"/>
        <end position="136"/>
    </location>
</feature>
<evidence type="ECO:0000313" key="11">
    <source>
        <dbReference type="Proteomes" id="UP000250245"/>
    </source>
</evidence>
<dbReference type="PANTHER" id="PTHR48111:SF21">
    <property type="entry name" value="DNA-BINDING DUAL MASTER TRANSCRIPTIONAL REGULATOR RPAA"/>
    <property type="match status" value="1"/>
</dbReference>
<dbReference type="Gene3D" id="3.40.50.2300">
    <property type="match status" value="1"/>
</dbReference>
<dbReference type="InterPro" id="IPR036388">
    <property type="entry name" value="WH-like_DNA-bd_sf"/>
</dbReference>
<evidence type="ECO:0000256" key="3">
    <source>
        <dbReference type="ARBA" id="ARBA00023015"/>
    </source>
</evidence>
<dbReference type="PANTHER" id="PTHR48111">
    <property type="entry name" value="REGULATOR OF RPOS"/>
    <property type="match status" value="1"/>
</dbReference>
<dbReference type="CDD" id="cd00383">
    <property type="entry name" value="trans_reg_C"/>
    <property type="match status" value="1"/>
</dbReference>
<dbReference type="Gene3D" id="1.10.10.10">
    <property type="entry name" value="Winged helix-like DNA-binding domain superfamily/Winged helix DNA-binding domain"/>
    <property type="match status" value="1"/>
</dbReference>
<dbReference type="Proteomes" id="UP000250245">
    <property type="component" value="Unassembled WGS sequence"/>
</dbReference>
<protein>
    <submittedName>
        <fullName evidence="10">Phosphate regulon transcriptional regulatory protein phoB</fullName>
    </submittedName>
</protein>
<keyword evidence="1 6" id="KW-0597">Phosphoprotein</keyword>
<evidence type="ECO:0000256" key="7">
    <source>
        <dbReference type="PROSITE-ProRule" id="PRU01091"/>
    </source>
</evidence>
<dbReference type="SUPFAM" id="SSF52172">
    <property type="entry name" value="CheY-like"/>
    <property type="match status" value="1"/>
</dbReference>
<keyword evidence="2" id="KW-0902">Two-component regulatory system</keyword>
<dbReference type="GO" id="GO:0006355">
    <property type="term" value="P:regulation of DNA-templated transcription"/>
    <property type="evidence" value="ECO:0007669"/>
    <property type="project" value="InterPro"/>
</dbReference>
<dbReference type="GO" id="GO:0032993">
    <property type="term" value="C:protein-DNA complex"/>
    <property type="evidence" value="ECO:0007669"/>
    <property type="project" value="TreeGrafter"/>
</dbReference>
<sequence length="246" mass="27361">MSASTQNPPESGGPWNNGSVIYFVEDDLNIRDLVVYTLGSTGFTARGFADYREFREAMTELLPEMILLDIMLPGVDGIQILRRIRANPETEGIPVIMVTAKGAEFDKVKSLDLGADDYITKPFGMMELVSRVRAVLRRVARPADSTVGDEEILTIGSIDLNLPRHTVAVAGREVKLTLKEYQLLEELMSQPGILFSRNRLLDSIWGYSFHGGTRTVDVHIRTLRKKLGPAAKHIETVRGVGYKISE</sequence>
<dbReference type="PROSITE" id="PS51755">
    <property type="entry name" value="OMPR_PHOB"/>
    <property type="match status" value="1"/>
</dbReference>
<dbReference type="InterPro" id="IPR011006">
    <property type="entry name" value="CheY-like_superfamily"/>
</dbReference>
<evidence type="ECO:0000256" key="2">
    <source>
        <dbReference type="ARBA" id="ARBA00023012"/>
    </source>
</evidence>
<feature type="DNA-binding region" description="OmpR/PhoB-type" evidence="7">
    <location>
        <begin position="150"/>
        <end position="246"/>
    </location>
</feature>
<dbReference type="InterPro" id="IPR001789">
    <property type="entry name" value="Sig_transdc_resp-reg_receiver"/>
</dbReference>
<keyword evidence="5" id="KW-0804">Transcription</keyword>
<dbReference type="Pfam" id="PF00072">
    <property type="entry name" value="Response_reg"/>
    <property type="match status" value="1"/>
</dbReference>
<dbReference type="InterPro" id="IPR039420">
    <property type="entry name" value="WalR-like"/>
</dbReference>
<dbReference type="SUPFAM" id="SSF46894">
    <property type="entry name" value="C-terminal effector domain of the bipartite response regulators"/>
    <property type="match status" value="1"/>
</dbReference>
<dbReference type="Pfam" id="PF00486">
    <property type="entry name" value="Trans_reg_C"/>
    <property type="match status" value="1"/>
</dbReference>
<evidence type="ECO:0000256" key="4">
    <source>
        <dbReference type="ARBA" id="ARBA00023125"/>
    </source>
</evidence>
<evidence type="ECO:0000256" key="5">
    <source>
        <dbReference type="ARBA" id="ARBA00023163"/>
    </source>
</evidence>
<dbReference type="AlphaFoldDB" id="A0A2X3APH9"/>
<evidence type="ECO:0000256" key="1">
    <source>
        <dbReference type="ARBA" id="ARBA00022553"/>
    </source>
</evidence>
<dbReference type="InterPro" id="IPR001867">
    <property type="entry name" value="OmpR/PhoB-type_DNA-bd"/>
</dbReference>
<evidence type="ECO:0000256" key="6">
    <source>
        <dbReference type="PROSITE-ProRule" id="PRU00169"/>
    </source>
</evidence>
<feature type="modified residue" description="4-aspartylphosphate" evidence="6">
    <location>
        <position position="69"/>
    </location>
</feature>
<accession>A0A2X3APH9</accession>
<name>A0A2X3APH9_9ACTO</name>
<dbReference type="Gene3D" id="6.10.250.690">
    <property type="match status" value="1"/>
</dbReference>
<feature type="domain" description="OmpR/PhoB-type" evidence="9">
    <location>
        <begin position="150"/>
        <end position="246"/>
    </location>
</feature>
<evidence type="ECO:0000259" key="8">
    <source>
        <dbReference type="PROSITE" id="PS50110"/>
    </source>
</evidence>
<keyword evidence="4 7" id="KW-0238">DNA-binding</keyword>
<dbReference type="GO" id="GO:0000976">
    <property type="term" value="F:transcription cis-regulatory region binding"/>
    <property type="evidence" value="ECO:0007669"/>
    <property type="project" value="TreeGrafter"/>
</dbReference>
<dbReference type="SMART" id="SM00862">
    <property type="entry name" value="Trans_reg_C"/>
    <property type="match status" value="1"/>
</dbReference>
<dbReference type="InterPro" id="IPR016032">
    <property type="entry name" value="Sig_transdc_resp-reg_C-effctor"/>
</dbReference>
<dbReference type="EMBL" id="UASJ01000001">
    <property type="protein sequence ID" value="SQB64879.1"/>
    <property type="molecule type" value="Genomic_DNA"/>
</dbReference>
<evidence type="ECO:0000313" key="10">
    <source>
        <dbReference type="EMBL" id="SQB64879.1"/>
    </source>
</evidence>
<organism evidence="10 11">
    <name type="scientific">Mobiluncus curtisii</name>
    <dbReference type="NCBI Taxonomy" id="2051"/>
    <lineage>
        <taxon>Bacteria</taxon>
        <taxon>Bacillati</taxon>
        <taxon>Actinomycetota</taxon>
        <taxon>Actinomycetes</taxon>
        <taxon>Actinomycetales</taxon>
        <taxon>Actinomycetaceae</taxon>
        <taxon>Mobiluncus</taxon>
    </lineage>
</organism>
<dbReference type="SMART" id="SM00448">
    <property type="entry name" value="REC"/>
    <property type="match status" value="1"/>
</dbReference>
<dbReference type="GO" id="GO:0005829">
    <property type="term" value="C:cytosol"/>
    <property type="evidence" value="ECO:0007669"/>
    <property type="project" value="TreeGrafter"/>
</dbReference>